<proteinExistence type="predicted"/>
<dbReference type="EMBL" id="CP047156">
    <property type="protein sequence ID" value="QHC01008.1"/>
    <property type="molecule type" value="Genomic_DNA"/>
</dbReference>
<dbReference type="Proteomes" id="UP000463857">
    <property type="component" value="Chromosome"/>
</dbReference>
<reference evidence="1 2" key="1">
    <citation type="journal article" date="2018" name="Int. J. Syst. Evol. Microbiol.">
        <title>Epidermidibacterium keratini gen. nov., sp. nov., a member of the family Sporichthyaceae, isolated from keratin epidermis.</title>
        <authorList>
            <person name="Lee D.G."/>
            <person name="Trujillo M.E."/>
            <person name="Kang S."/>
            <person name="Nam J.J."/>
            <person name="Kim Y.J."/>
        </authorList>
    </citation>
    <scope>NUCLEOTIDE SEQUENCE [LARGE SCALE GENOMIC DNA]</scope>
    <source>
        <strain evidence="1 2">EPI-7</strain>
    </source>
</reference>
<gene>
    <name evidence="1" type="primary">yaaA</name>
    <name evidence="1" type="ORF">EK0264_12400</name>
</gene>
<dbReference type="Pfam" id="PF03883">
    <property type="entry name" value="H2O2_YaaD"/>
    <property type="match status" value="1"/>
</dbReference>
<dbReference type="PANTHER" id="PTHR30283:SF4">
    <property type="entry name" value="PEROXIDE STRESS RESISTANCE PROTEIN YAAA"/>
    <property type="match status" value="1"/>
</dbReference>
<evidence type="ECO:0000313" key="2">
    <source>
        <dbReference type="Proteomes" id="UP000463857"/>
    </source>
</evidence>
<protein>
    <submittedName>
        <fullName evidence="1">Peroxide stress protein YaaA</fullName>
    </submittedName>
</protein>
<dbReference type="InterPro" id="IPR005583">
    <property type="entry name" value="YaaA"/>
</dbReference>
<sequence>MLILLPPSEGKTAARRGASLRLDALSFEGLTEARETMLTATINAARSPAAQEIFKVSSGVLEEVRANVALPEVPAAPAWATYTGVLYDAFGYASLDAAAKRRAGRRVVLFSALFGALRLNDRIPAYRLSGSVSLPDVGAVSAYWAQRLGEVLDPVARGLIVDCRSSAYAAMWRAPDAVGVRVFRDVGGSRKVVTHMAKHSRGLVARALSERSDEPRTVAELASVLSDYFASTPVHTATGAPVAISIEHTDHTIDVITD</sequence>
<dbReference type="PANTHER" id="PTHR30283">
    <property type="entry name" value="PEROXIDE STRESS RESPONSE PROTEIN YAAA"/>
    <property type="match status" value="1"/>
</dbReference>
<dbReference type="InParanoid" id="A0A7L4YPL7"/>
<dbReference type="GO" id="GO:0005829">
    <property type="term" value="C:cytosol"/>
    <property type="evidence" value="ECO:0007669"/>
    <property type="project" value="TreeGrafter"/>
</dbReference>
<evidence type="ECO:0000313" key="1">
    <source>
        <dbReference type="EMBL" id="QHC01008.1"/>
    </source>
</evidence>
<dbReference type="RefSeq" id="WP_159546054.1">
    <property type="nucleotide sequence ID" value="NZ_CP047156.1"/>
</dbReference>
<dbReference type="AlphaFoldDB" id="A0A7L4YPL7"/>
<keyword evidence="2" id="KW-1185">Reference proteome</keyword>
<dbReference type="OrthoDB" id="3210767at2"/>
<organism evidence="1 2">
    <name type="scientific">Epidermidibacterium keratini</name>
    <dbReference type="NCBI Taxonomy" id="1891644"/>
    <lineage>
        <taxon>Bacteria</taxon>
        <taxon>Bacillati</taxon>
        <taxon>Actinomycetota</taxon>
        <taxon>Actinomycetes</taxon>
        <taxon>Sporichthyales</taxon>
        <taxon>Sporichthyaceae</taxon>
        <taxon>Epidermidibacterium</taxon>
    </lineage>
</organism>
<name>A0A7L4YPL7_9ACTN</name>
<accession>A0A7L4YPL7</accession>
<dbReference type="KEGG" id="eke:EK0264_12400"/>
<dbReference type="GO" id="GO:0033194">
    <property type="term" value="P:response to hydroperoxide"/>
    <property type="evidence" value="ECO:0007669"/>
    <property type="project" value="TreeGrafter"/>
</dbReference>